<reference evidence="1" key="1">
    <citation type="submission" date="2007-07" db="EMBL/GenBank/DDBJ databases">
        <title>PCAP assembly of the Caenorhabditis remanei genome.</title>
        <authorList>
            <consortium name="The Caenorhabditis remanei Sequencing Consortium"/>
            <person name="Wilson R.K."/>
        </authorList>
    </citation>
    <scope>NUCLEOTIDE SEQUENCE [LARGE SCALE GENOMIC DNA]</scope>
    <source>
        <strain evidence="1">PB4641</strain>
    </source>
</reference>
<protein>
    <submittedName>
        <fullName evidence="1">Uncharacterized protein</fullName>
    </submittedName>
</protein>
<keyword evidence="2" id="KW-1185">Reference proteome</keyword>
<gene>
    <name evidence="1" type="ORF">CRE_02330</name>
</gene>
<accession>E3MII0</accession>
<dbReference type="Proteomes" id="UP000008281">
    <property type="component" value="Unassembled WGS sequence"/>
</dbReference>
<dbReference type="HOGENOM" id="CLU_2212398_0_0_1"/>
<name>E3MII0_CAERE</name>
<evidence type="ECO:0000313" key="2">
    <source>
        <dbReference type="Proteomes" id="UP000008281"/>
    </source>
</evidence>
<dbReference type="AlphaFoldDB" id="E3MII0"/>
<evidence type="ECO:0000313" key="1">
    <source>
        <dbReference type="EMBL" id="EFP02554.1"/>
    </source>
</evidence>
<organism evidence="2">
    <name type="scientific">Caenorhabditis remanei</name>
    <name type="common">Caenorhabditis vulgaris</name>
    <dbReference type="NCBI Taxonomy" id="31234"/>
    <lineage>
        <taxon>Eukaryota</taxon>
        <taxon>Metazoa</taxon>
        <taxon>Ecdysozoa</taxon>
        <taxon>Nematoda</taxon>
        <taxon>Chromadorea</taxon>
        <taxon>Rhabditida</taxon>
        <taxon>Rhabditina</taxon>
        <taxon>Rhabditomorpha</taxon>
        <taxon>Rhabditoidea</taxon>
        <taxon>Rhabditidae</taxon>
        <taxon>Peloderinae</taxon>
        <taxon>Caenorhabditis</taxon>
    </lineage>
</organism>
<proteinExistence type="predicted"/>
<dbReference type="EMBL" id="DS268448">
    <property type="protein sequence ID" value="EFP02554.1"/>
    <property type="molecule type" value="Genomic_DNA"/>
</dbReference>
<sequence length="107" mass="12438">MFSKDKKCNQGTSDRSFNNQVFWNFGWLETSDGPLHIFEYLTGHPTMPKIAELTVTSNFVDDVDMEFSLTIWTFQNFHLLSSGMDHKRKFVVSGLQMDKFGQNFTDQ</sequence>
<dbReference type="InParanoid" id="E3MII0"/>